<keyword evidence="2" id="KW-1185">Reference proteome</keyword>
<dbReference type="Proteomes" id="UP001500782">
    <property type="component" value="Unassembled WGS sequence"/>
</dbReference>
<accession>A0ABN0VZ58</accession>
<evidence type="ECO:0000313" key="2">
    <source>
        <dbReference type="Proteomes" id="UP001500782"/>
    </source>
</evidence>
<organism evidence="1 2">
    <name type="scientific">Bacillus carboniphilus</name>
    <dbReference type="NCBI Taxonomy" id="86663"/>
    <lineage>
        <taxon>Bacteria</taxon>
        <taxon>Bacillati</taxon>
        <taxon>Bacillota</taxon>
        <taxon>Bacilli</taxon>
        <taxon>Bacillales</taxon>
        <taxon>Bacillaceae</taxon>
        <taxon>Bacillus</taxon>
    </lineage>
</organism>
<evidence type="ECO:0000313" key="1">
    <source>
        <dbReference type="EMBL" id="GAA0320916.1"/>
    </source>
</evidence>
<sequence length="78" mass="9351">MARPIFKKNNYEPYRTGFKGTLGKIYETPPREDNSTKFTTFDMNSRTLDLMPSFMYILQEKGIETILKRLQLYRYTLK</sequence>
<gene>
    <name evidence="1" type="ORF">GCM10008967_09320</name>
</gene>
<name>A0ABN0VZ58_9BACI</name>
<comment type="caution">
    <text evidence="1">The sequence shown here is derived from an EMBL/GenBank/DDBJ whole genome shotgun (WGS) entry which is preliminary data.</text>
</comment>
<proteinExistence type="predicted"/>
<protein>
    <submittedName>
        <fullName evidence="1">Uncharacterized protein</fullName>
    </submittedName>
</protein>
<reference evidence="1 2" key="1">
    <citation type="journal article" date="2019" name="Int. J. Syst. Evol. Microbiol.">
        <title>The Global Catalogue of Microorganisms (GCM) 10K type strain sequencing project: providing services to taxonomists for standard genome sequencing and annotation.</title>
        <authorList>
            <consortium name="The Broad Institute Genomics Platform"/>
            <consortium name="The Broad Institute Genome Sequencing Center for Infectious Disease"/>
            <person name="Wu L."/>
            <person name="Ma J."/>
        </authorList>
    </citation>
    <scope>NUCLEOTIDE SEQUENCE [LARGE SCALE GENOMIC DNA]</scope>
    <source>
        <strain evidence="1 2">JCM 9731</strain>
    </source>
</reference>
<dbReference type="EMBL" id="BAAADJ010000008">
    <property type="protein sequence ID" value="GAA0320916.1"/>
    <property type="molecule type" value="Genomic_DNA"/>
</dbReference>